<evidence type="ECO:0000313" key="10">
    <source>
        <dbReference type="Proteomes" id="UP001300012"/>
    </source>
</evidence>
<feature type="domain" description="HAMP" evidence="8">
    <location>
        <begin position="327"/>
        <end position="380"/>
    </location>
</feature>
<gene>
    <name evidence="9" type="ORF">NV381_13660</name>
</gene>
<dbReference type="PROSITE" id="PS50885">
    <property type="entry name" value="HAMP"/>
    <property type="match status" value="1"/>
</dbReference>
<name>A0ABT1YGD1_9BACL</name>
<dbReference type="SUPFAM" id="SSF55874">
    <property type="entry name" value="ATPase domain of HSP90 chaperone/DNA topoisomerase II/histidine kinase"/>
    <property type="match status" value="1"/>
</dbReference>
<evidence type="ECO:0000259" key="8">
    <source>
        <dbReference type="PROSITE" id="PS50885"/>
    </source>
</evidence>
<comment type="subcellular location">
    <subcellularLocation>
        <location evidence="1">Cell membrane</location>
        <topology evidence="1">Multi-pass membrane protein</topology>
    </subcellularLocation>
</comment>
<keyword evidence="4" id="KW-0808">Transferase</keyword>
<dbReference type="InterPro" id="IPR003594">
    <property type="entry name" value="HATPase_dom"/>
</dbReference>
<accession>A0ABT1YGD1</accession>
<evidence type="ECO:0000256" key="6">
    <source>
        <dbReference type="ARBA" id="ARBA00023136"/>
    </source>
</evidence>
<dbReference type="RefSeq" id="WP_258213850.1">
    <property type="nucleotide sequence ID" value="NZ_JANQBD010000009.1"/>
</dbReference>
<evidence type="ECO:0000256" key="5">
    <source>
        <dbReference type="ARBA" id="ARBA00022777"/>
    </source>
</evidence>
<keyword evidence="10" id="KW-1185">Reference proteome</keyword>
<keyword evidence="7" id="KW-1133">Transmembrane helix</keyword>
<dbReference type="SMART" id="SM00304">
    <property type="entry name" value="HAMP"/>
    <property type="match status" value="1"/>
</dbReference>
<protein>
    <submittedName>
        <fullName evidence="9">Sensor histidine kinase</fullName>
    </submittedName>
</protein>
<dbReference type="Gene3D" id="3.30.450.20">
    <property type="entry name" value="PAS domain"/>
    <property type="match status" value="1"/>
</dbReference>
<dbReference type="PANTHER" id="PTHR34220">
    <property type="entry name" value="SENSOR HISTIDINE KINASE YPDA"/>
    <property type="match status" value="1"/>
</dbReference>
<comment type="caution">
    <text evidence="9">The sequence shown here is derived from an EMBL/GenBank/DDBJ whole genome shotgun (WGS) entry which is preliminary data.</text>
</comment>
<dbReference type="Gene3D" id="3.30.565.10">
    <property type="entry name" value="Histidine kinase-like ATPase, C-terminal domain"/>
    <property type="match status" value="1"/>
</dbReference>
<keyword evidence="5 9" id="KW-0418">Kinase</keyword>
<proteinExistence type="predicted"/>
<dbReference type="InterPro" id="IPR003660">
    <property type="entry name" value="HAMP_dom"/>
</dbReference>
<dbReference type="Pfam" id="PF02518">
    <property type="entry name" value="HATPase_c"/>
    <property type="match status" value="1"/>
</dbReference>
<dbReference type="GO" id="GO:0016301">
    <property type="term" value="F:kinase activity"/>
    <property type="evidence" value="ECO:0007669"/>
    <property type="project" value="UniProtKB-KW"/>
</dbReference>
<evidence type="ECO:0000256" key="1">
    <source>
        <dbReference type="ARBA" id="ARBA00004651"/>
    </source>
</evidence>
<evidence type="ECO:0000313" key="9">
    <source>
        <dbReference type="EMBL" id="MCR8632251.1"/>
    </source>
</evidence>
<feature type="transmembrane region" description="Helical" evidence="7">
    <location>
        <begin position="21"/>
        <end position="42"/>
    </location>
</feature>
<keyword evidence="6 7" id="KW-0472">Membrane</keyword>
<dbReference type="InterPro" id="IPR036890">
    <property type="entry name" value="HATPase_C_sf"/>
</dbReference>
<dbReference type="Proteomes" id="UP001300012">
    <property type="component" value="Unassembled WGS sequence"/>
</dbReference>
<dbReference type="CDD" id="cd06225">
    <property type="entry name" value="HAMP"/>
    <property type="match status" value="1"/>
</dbReference>
<evidence type="ECO:0000256" key="7">
    <source>
        <dbReference type="SAM" id="Phobius"/>
    </source>
</evidence>
<sequence length="610" mass="70317">MRKSFIRHLKPVSFQSKLLMSYIMIIMISVLAALLIYGVNLYKQTKGYYEDLLNEFSNRTNVIISDFISNVSLNSFFYLTDPKLQSILTKRYQLESREHVEDTLYVQRAMDQLVLMNGNISTISVMAPNGRVYTSMSAFEPGMKQTIDKMNKQELLNGNIVISPPYENNTKGNKDKQISIVRYLTDININKTIESYAKIDIRFRALQNILGGIANSNNELGTIVIMDGKVIYHSNLPTETLDSKETQDIAAFFDNQLSDGKKFQKLYMNQESYLFSARVNDMTKWKVIHYIPTRLIDQAFLNNTRNYILLSFISLITAFILALFFSKRFIKPIHKLNSEMKLVDSGYLDRVPIHENRVDEISRLVTSYNEMIHRLKESRELEIISGQLQKRAEMNMLQAQINPHFLYNTLNVIHSVAELNRVSDISTMARSLSDMYRYNIKTGDEATIHNELEQIKNYISIQQIRFLGKFQVVYEIEEDLFPYKILKFLLQPLVENSFYHGLEPKGGKGTLIISITKKGHLLHIRVEDDGVGMSDQKLAELNDIFTNPFQTASLDSKDNFGLRNVHARIKNFYGEDYWIKLSSELQTGTCIEMTIPGVKEMNADENTGGR</sequence>
<dbReference type="PANTHER" id="PTHR34220:SF7">
    <property type="entry name" value="SENSOR HISTIDINE KINASE YPDA"/>
    <property type="match status" value="1"/>
</dbReference>
<keyword evidence="3" id="KW-0597">Phosphoprotein</keyword>
<dbReference type="SUPFAM" id="SSF158472">
    <property type="entry name" value="HAMP domain-like"/>
    <property type="match status" value="1"/>
</dbReference>
<evidence type="ECO:0000256" key="4">
    <source>
        <dbReference type="ARBA" id="ARBA00022679"/>
    </source>
</evidence>
<feature type="transmembrane region" description="Helical" evidence="7">
    <location>
        <begin position="307"/>
        <end position="325"/>
    </location>
</feature>
<dbReference type="Pfam" id="PF00672">
    <property type="entry name" value="HAMP"/>
    <property type="match status" value="1"/>
</dbReference>
<keyword evidence="7" id="KW-0812">Transmembrane</keyword>
<organism evidence="9 10">
    <name type="scientific">Paenibacillus radicis</name>
    <name type="common">ex Xue et al. 2023</name>
    <dbReference type="NCBI Taxonomy" id="2972489"/>
    <lineage>
        <taxon>Bacteria</taxon>
        <taxon>Bacillati</taxon>
        <taxon>Bacillota</taxon>
        <taxon>Bacilli</taxon>
        <taxon>Bacillales</taxon>
        <taxon>Paenibacillaceae</taxon>
        <taxon>Paenibacillus</taxon>
    </lineage>
</organism>
<reference evidence="9 10" key="1">
    <citation type="submission" date="2022-08" db="EMBL/GenBank/DDBJ databases">
        <title>Paenibacillus endoradicis sp. nov., Paenibacillus radicibacter sp. nov and Paenibacillus pararadicis sp. nov., three cold-adapted plant growth-promoting bacteria isolated from root of Larix gmelinii in Great Khingan.</title>
        <authorList>
            <person name="Xue H."/>
        </authorList>
    </citation>
    <scope>NUCLEOTIDE SEQUENCE [LARGE SCALE GENOMIC DNA]</scope>
    <source>
        <strain evidence="9 10">N5-1-1-5</strain>
    </source>
</reference>
<dbReference type="Gene3D" id="6.10.340.10">
    <property type="match status" value="1"/>
</dbReference>
<keyword evidence="2" id="KW-1003">Cell membrane</keyword>
<dbReference type="SMART" id="SM00387">
    <property type="entry name" value="HATPase_c"/>
    <property type="match status" value="1"/>
</dbReference>
<evidence type="ECO:0000256" key="3">
    <source>
        <dbReference type="ARBA" id="ARBA00022553"/>
    </source>
</evidence>
<dbReference type="InterPro" id="IPR010559">
    <property type="entry name" value="Sig_transdc_His_kin_internal"/>
</dbReference>
<dbReference type="EMBL" id="JANQBD010000009">
    <property type="protein sequence ID" value="MCR8632251.1"/>
    <property type="molecule type" value="Genomic_DNA"/>
</dbReference>
<dbReference type="InterPro" id="IPR050640">
    <property type="entry name" value="Bact_2-comp_sensor_kinase"/>
</dbReference>
<dbReference type="Pfam" id="PF06580">
    <property type="entry name" value="His_kinase"/>
    <property type="match status" value="1"/>
</dbReference>
<evidence type="ECO:0000256" key="2">
    <source>
        <dbReference type="ARBA" id="ARBA00022475"/>
    </source>
</evidence>